<dbReference type="AlphaFoldDB" id="A0A1Y0I5S9"/>
<feature type="binding site" evidence="15">
    <location>
        <position position="162"/>
    </location>
    <ligand>
        <name>substrate</name>
    </ligand>
</feature>
<keyword evidence="10 13" id="KW-0521">NADP</keyword>
<feature type="binding site" evidence="15">
    <location>
        <position position="194"/>
    </location>
    <ligand>
        <name>NADP(+)</name>
        <dbReference type="ChEBI" id="CHEBI:58349"/>
    </ligand>
</feature>
<dbReference type="InterPro" id="IPR004794">
    <property type="entry name" value="Eubact_RibD"/>
</dbReference>
<evidence type="ECO:0000256" key="16">
    <source>
        <dbReference type="PIRSR" id="PIRSR006769-3"/>
    </source>
</evidence>
<dbReference type="InterPro" id="IPR011549">
    <property type="entry name" value="RibD_C"/>
</dbReference>
<evidence type="ECO:0000256" key="13">
    <source>
        <dbReference type="PIRNR" id="PIRNR006769"/>
    </source>
</evidence>
<sequence length="352" mass="37320">MARAIRLAEQGLFTTDPNPRVGCVIVQNGAIVGEGWHKVAGCGHAEVNALNAASESVQGADVYVTLEPCSHFGRTPPCAKALIDAGVGRVFVAMQDPNPLVSGRGITMLREAGIAVEVGLLEAEAGNLNPGFIKRMQTGRPLVRLKVAVSVDGRTAMASGESQWITGSDARADVQRLRARSSAIVTGSGTVKTDNPALTVRFGGSPEDFRQPIRVILSSRLDLSSDAAIFQQPGRTVVATSKLSEQFASALPDGSELALLPNLEPDTVIQWLAGQQCNEVLVESGPLVAGSFIKAGCVDEYWLYMAPKLLGSDARPMHVMGLQTMAEAIPLKLQDVRAIGDDIRLIYRPEGA</sequence>
<dbReference type="GO" id="GO:0009231">
    <property type="term" value="P:riboflavin biosynthetic process"/>
    <property type="evidence" value="ECO:0007669"/>
    <property type="project" value="UniProtKB-UniPathway"/>
</dbReference>
<dbReference type="GO" id="GO:0008835">
    <property type="term" value="F:diaminohydroxyphosphoribosylaminopyrimidine deaminase activity"/>
    <property type="evidence" value="ECO:0007669"/>
    <property type="project" value="UniProtKB-EC"/>
</dbReference>
<comment type="similarity">
    <text evidence="4 13">In the N-terminal section; belongs to the cytidine and deoxycytidylate deaminase family.</text>
</comment>
<evidence type="ECO:0000256" key="7">
    <source>
        <dbReference type="ARBA" id="ARBA00022723"/>
    </source>
</evidence>
<evidence type="ECO:0000256" key="6">
    <source>
        <dbReference type="ARBA" id="ARBA00022619"/>
    </source>
</evidence>
<keyword evidence="6 13" id="KW-0686">Riboflavin biosynthesis</keyword>
<dbReference type="GO" id="GO:0008703">
    <property type="term" value="F:5-amino-6-(5-phosphoribosylamino)uracil reductase activity"/>
    <property type="evidence" value="ECO:0007669"/>
    <property type="project" value="UniProtKB-EC"/>
</dbReference>
<evidence type="ECO:0000256" key="4">
    <source>
        <dbReference type="ARBA" id="ARBA00005259"/>
    </source>
</evidence>
<dbReference type="PANTHER" id="PTHR38011">
    <property type="entry name" value="DIHYDROFOLATE REDUCTASE FAMILY PROTEIN (AFU_ORTHOLOGUE AFUA_8G06820)"/>
    <property type="match status" value="1"/>
</dbReference>
<dbReference type="InterPro" id="IPR002734">
    <property type="entry name" value="RibDG_C"/>
</dbReference>
<feature type="binding site" evidence="15">
    <location>
        <position position="190"/>
    </location>
    <ligand>
        <name>NADP(+)</name>
        <dbReference type="ChEBI" id="CHEBI:58349"/>
    </ligand>
</feature>
<reference evidence="18 19" key="1">
    <citation type="submission" date="2017-05" db="EMBL/GenBank/DDBJ databases">
        <title>Genomic insights into alkan degradation activity of Oleiphilus messinensis.</title>
        <authorList>
            <person name="Kozyavkin S.A."/>
            <person name="Slesarev A.I."/>
            <person name="Golyshin P.N."/>
            <person name="Korzhenkov A."/>
            <person name="Golyshina O.N."/>
            <person name="Toshchakov S.V."/>
        </authorList>
    </citation>
    <scope>NUCLEOTIDE SEQUENCE [LARGE SCALE GENOMIC DNA]</scope>
    <source>
        <strain evidence="18 19">ME102</strain>
    </source>
</reference>
<feature type="binding site" evidence="15">
    <location>
        <begin position="285"/>
        <end position="291"/>
    </location>
    <ligand>
        <name>NADP(+)</name>
        <dbReference type="ChEBI" id="CHEBI:58349"/>
    </ligand>
</feature>
<dbReference type="PIRSF" id="PIRSF006769">
    <property type="entry name" value="RibD"/>
    <property type="match status" value="1"/>
</dbReference>
<keyword evidence="19" id="KW-1185">Reference proteome</keyword>
<evidence type="ECO:0000256" key="14">
    <source>
        <dbReference type="PIRSR" id="PIRSR006769-1"/>
    </source>
</evidence>
<evidence type="ECO:0000256" key="15">
    <source>
        <dbReference type="PIRSR" id="PIRSR006769-2"/>
    </source>
</evidence>
<dbReference type="EC" id="3.5.4.26" evidence="13"/>
<evidence type="ECO:0000256" key="3">
    <source>
        <dbReference type="ARBA" id="ARBA00004910"/>
    </source>
</evidence>
<evidence type="ECO:0000256" key="5">
    <source>
        <dbReference type="ARBA" id="ARBA00007417"/>
    </source>
</evidence>
<feature type="binding site" evidence="15">
    <location>
        <position position="148"/>
    </location>
    <ligand>
        <name>NADP(+)</name>
        <dbReference type="ChEBI" id="CHEBI:58349"/>
    </ligand>
</feature>
<dbReference type="SUPFAM" id="SSF53597">
    <property type="entry name" value="Dihydrofolate reductase-like"/>
    <property type="match status" value="1"/>
</dbReference>
<evidence type="ECO:0000256" key="11">
    <source>
        <dbReference type="ARBA" id="ARBA00023002"/>
    </source>
</evidence>
<organism evidence="18 19">
    <name type="scientific">Oleiphilus messinensis</name>
    <dbReference type="NCBI Taxonomy" id="141451"/>
    <lineage>
        <taxon>Bacteria</taxon>
        <taxon>Pseudomonadati</taxon>
        <taxon>Pseudomonadota</taxon>
        <taxon>Gammaproteobacteria</taxon>
        <taxon>Oceanospirillales</taxon>
        <taxon>Oleiphilaceae</taxon>
        <taxon>Oleiphilus</taxon>
    </lineage>
</organism>
<feature type="binding site" evidence="16">
    <location>
        <position position="44"/>
    </location>
    <ligand>
        <name>Zn(2+)</name>
        <dbReference type="ChEBI" id="CHEBI:29105"/>
        <note>catalytic</note>
    </ligand>
</feature>
<accession>A0A1Y0I5S9</accession>
<evidence type="ECO:0000256" key="2">
    <source>
        <dbReference type="ARBA" id="ARBA00004882"/>
    </source>
</evidence>
<dbReference type="OrthoDB" id="9800865at2"/>
<feature type="binding site" evidence="15">
    <location>
        <position position="283"/>
    </location>
    <ligand>
        <name>substrate</name>
    </ligand>
</feature>
<dbReference type="GO" id="GO:0008270">
    <property type="term" value="F:zinc ion binding"/>
    <property type="evidence" value="ECO:0007669"/>
    <property type="project" value="InterPro"/>
</dbReference>
<evidence type="ECO:0000313" key="19">
    <source>
        <dbReference type="Proteomes" id="UP000196027"/>
    </source>
</evidence>
<dbReference type="InterPro" id="IPR016193">
    <property type="entry name" value="Cytidine_deaminase-like"/>
</dbReference>
<dbReference type="PANTHER" id="PTHR38011:SF7">
    <property type="entry name" value="2,5-DIAMINO-6-RIBOSYLAMINO-4(3H)-PYRIMIDINONE 5'-PHOSPHATE REDUCTASE"/>
    <property type="match status" value="1"/>
</dbReference>
<dbReference type="EMBL" id="CP021425">
    <property type="protein sequence ID" value="ARU54895.1"/>
    <property type="molecule type" value="Genomic_DNA"/>
</dbReference>
<keyword evidence="8 13" id="KW-0378">Hydrolase</keyword>
<comment type="catalytic activity">
    <reaction evidence="13">
        <text>5-amino-6-(5-phospho-D-ribitylamino)uracil + NADP(+) = 5-amino-6-(5-phospho-D-ribosylamino)uracil + NADPH + H(+)</text>
        <dbReference type="Rhea" id="RHEA:17845"/>
        <dbReference type="ChEBI" id="CHEBI:15378"/>
        <dbReference type="ChEBI" id="CHEBI:57783"/>
        <dbReference type="ChEBI" id="CHEBI:58349"/>
        <dbReference type="ChEBI" id="CHEBI:58421"/>
        <dbReference type="ChEBI" id="CHEBI:58453"/>
        <dbReference type="EC" id="1.1.1.193"/>
    </reaction>
</comment>
<evidence type="ECO:0000256" key="9">
    <source>
        <dbReference type="ARBA" id="ARBA00022833"/>
    </source>
</evidence>
<comment type="pathway">
    <text evidence="3 13">Cofactor biosynthesis; riboflavin biosynthesis; 5-amino-6-(D-ribitylamino)uracil from GTP: step 3/4.</text>
</comment>
<dbReference type="Gene3D" id="3.40.430.10">
    <property type="entry name" value="Dihydrofolate Reductase, subunit A"/>
    <property type="match status" value="1"/>
</dbReference>
<feature type="domain" description="CMP/dCMP-type deaminase" evidence="17">
    <location>
        <begin position="1"/>
        <end position="117"/>
    </location>
</feature>
<feature type="binding site" evidence="15">
    <location>
        <position position="198"/>
    </location>
    <ligand>
        <name>substrate</name>
    </ligand>
</feature>
<dbReference type="InterPro" id="IPR016192">
    <property type="entry name" value="APOBEC/CMP_deaminase_Zn-bd"/>
</dbReference>
<evidence type="ECO:0000256" key="1">
    <source>
        <dbReference type="ARBA" id="ARBA00002151"/>
    </source>
</evidence>
<feature type="binding site" evidence="16">
    <location>
        <position position="69"/>
    </location>
    <ligand>
        <name>Zn(2+)</name>
        <dbReference type="ChEBI" id="CHEBI:29105"/>
        <note>catalytic</note>
    </ligand>
</feature>
<dbReference type="InterPro" id="IPR024072">
    <property type="entry name" value="DHFR-like_dom_sf"/>
</dbReference>
<comment type="similarity">
    <text evidence="5 13">In the C-terminal section; belongs to the HTP reductase family.</text>
</comment>
<evidence type="ECO:0000256" key="12">
    <source>
        <dbReference type="ARBA" id="ARBA00023268"/>
    </source>
</evidence>
<dbReference type="EC" id="1.1.1.193" evidence="13"/>
<dbReference type="PROSITE" id="PS51747">
    <property type="entry name" value="CYT_DCMP_DEAMINASES_2"/>
    <property type="match status" value="1"/>
</dbReference>
<name>A0A1Y0I5S9_9GAMM</name>
<keyword evidence="9 13" id="KW-0862">Zinc</keyword>
<dbReference type="SUPFAM" id="SSF53927">
    <property type="entry name" value="Cytidine deaminase-like"/>
    <property type="match status" value="1"/>
</dbReference>
<dbReference type="Gene3D" id="3.40.140.10">
    <property type="entry name" value="Cytidine Deaminase, domain 2"/>
    <property type="match status" value="1"/>
</dbReference>
<comment type="catalytic activity">
    <reaction evidence="13">
        <text>2,5-diamino-6-hydroxy-4-(5-phosphoribosylamino)-pyrimidine + H2O + H(+) = 5-amino-6-(5-phospho-D-ribosylamino)uracil + NH4(+)</text>
        <dbReference type="Rhea" id="RHEA:21868"/>
        <dbReference type="ChEBI" id="CHEBI:15377"/>
        <dbReference type="ChEBI" id="CHEBI:15378"/>
        <dbReference type="ChEBI" id="CHEBI:28938"/>
        <dbReference type="ChEBI" id="CHEBI:58453"/>
        <dbReference type="ChEBI" id="CHEBI:58614"/>
        <dbReference type="EC" id="3.5.4.26"/>
    </reaction>
</comment>
<dbReference type="InterPro" id="IPR002125">
    <property type="entry name" value="CMP_dCMP_dom"/>
</dbReference>
<dbReference type="GO" id="GO:0050661">
    <property type="term" value="F:NADP binding"/>
    <property type="evidence" value="ECO:0007669"/>
    <property type="project" value="InterPro"/>
</dbReference>
<dbReference type="PROSITE" id="PS00903">
    <property type="entry name" value="CYT_DCMP_DEAMINASES_1"/>
    <property type="match status" value="1"/>
</dbReference>
<feature type="binding site" evidence="16">
    <location>
        <position position="78"/>
    </location>
    <ligand>
        <name>Zn(2+)</name>
        <dbReference type="ChEBI" id="CHEBI:29105"/>
        <note>catalytic</note>
    </ligand>
</feature>
<feature type="active site" description="Proton donor" evidence="14">
    <location>
        <position position="46"/>
    </location>
</feature>
<feature type="binding site" evidence="15">
    <location>
        <position position="178"/>
    </location>
    <ligand>
        <name>substrate</name>
    </ligand>
</feature>
<dbReference type="Pfam" id="PF01872">
    <property type="entry name" value="RibD_C"/>
    <property type="match status" value="1"/>
</dbReference>
<dbReference type="NCBIfam" id="TIGR00227">
    <property type="entry name" value="ribD_Cterm"/>
    <property type="match status" value="1"/>
</dbReference>
<dbReference type="FunFam" id="3.40.140.10:FF:000025">
    <property type="entry name" value="Riboflavin biosynthesis protein RibD"/>
    <property type="match status" value="1"/>
</dbReference>
<feature type="binding site" evidence="15">
    <location>
        <position position="219"/>
    </location>
    <ligand>
        <name>NADP(+)</name>
        <dbReference type="ChEBI" id="CHEBI:58349"/>
    </ligand>
</feature>
<keyword evidence="7 13" id="KW-0479">Metal-binding</keyword>
<gene>
    <name evidence="18" type="ORF">OLMES_0803</name>
</gene>
<dbReference type="NCBIfam" id="TIGR00326">
    <property type="entry name" value="eubact_ribD"/>
    <property type="match status" value="1"/>
</dbReference>
<dbReference type="UniPathway" id="UPA00275">
    <property type="reaction ID" value="UER00401"/>
</dbReference>
<feature type="binding site" evidence="15">
    <location>
        <position position="201"/>
    </location>
    <ligand>
        <name>substrate</name>
    </ligand>
</feature>
<dbReference type="InterPro" id="IPR050765">
    <property type="entry name" value="Riboflavin_Biosynth_HTPR"/>
</dbReference>
<dbReference type="KEGG" id="ome:OLMES_0803"/>
<evidence type="ECO:0000313" key="18">
    <source>
        <dbReference type="EMBL" id="ARU54895.1"/>
    </source>
</evidence>
<evidence type="ECO:0000256" key="8">
    <source>
        <dbReference type="ARBA" id="ARBA00022801"/>
    </source>
</evidence>
<comment type="function">
    <text evidence="1 13">Converts 2,5-diamino-6-(ribosylamino)-4(3h)-pyrimidinone 5'-phosphate into 5-amino-6-(ribosylamino)-2,4(1h,3h)-pyrimidinedione 5'-phosphate.</text>
</comment>
<dbReference type="CDD" id="cd01284">
    <property type="entry name" value="Riboflavin_deaminase-reductase"/>
    <property type="match status" value="1"/>
</dbReference>
<protein>
    <recommendedName>
        <fullName evidence="13">Riboflavin biosynthesis protein RibD</fullName>
    </recommendedName>
    <domain>
        <recommendedName>
            <fullName evidence="13">Diaminohydroxyphosphoribosylaminopyrimidine deaminase</fullName>
            <shortName evidence="13">DRAP deaminase</shortName>
            <ecNumber evidence="13">3.5.4.26</ecNumber>
        </recommendedName>
        <alternativeName>
            <fullName evidence="13">Riboflavin-specific deaminase</fullName>
        </alternativeName>
    </domain>
    <domain>
        <recommendedName>
            <fullName evidence="13">5-amino-6-(5-phosphoribosylamino)uracil reductase</fullName>
            <ecNumber evidence="13">1.1.1.193</ecNumber>
        </recommendedName>
        <alternativeName>
            <fullName evidence="13">HTP reductase</fullName>
        </alternativeName>
    </domain>
</protein>
<comment type="pathway">
    <text evidence="2 13">Cofactor biosynthesis; riboflavin biosynthesis; 5-amino-6-(D-ribitylamino)uracil from GTP: step 2/4.</text>
</comment>
<evidence type="ECO:0000256" key="10">
    <source>
        <dbReference type="ARBA" id="ARBA00022857"/>
    </source>
</evidence>
<keyword evidence="12" id="KW-0511">Multifunctional enzyme</keyword>
<dbReference type="Pfam" id="PF00383">
    <property type="entry name" value="dCMP_cyt_deam_1"/>
    <property type="match status" value="1"/>
</dbReference>
<proteinExistence type="inferred from homology"/>
<feature type="binding site" evidence="15">
    <location>
        <position position="164"/>
    </location>
    <ligand>
        <name>NADP(+)</name>
        <dbReference type="ChEBI" id="CHEBI:58349"/>
    </ligand>
</feature>
<evidence type="ECO:0000259" key="17">
    <source>
        <dbReference type="PROSITE" id="PS51747"/>
    </source>
</evidence>
<dbReference type="Proteomes" id="UP000196027">
    <property type="component" value="Chromosome"/>
</dbReference>
<comment type="cofactor">
    <cofactor evidence="13 16">
        <name>Zn(2+)</name>
        <dbReference type="ChEBI" id="CHEBI:29105"/>
    </cofactor>
    <text evidence="13 16">Binds 1 zinc ion.</text>
</comment>
<keyword evidence="11 13" id="KW-0560">Oxidoreductase</keyword>